<evidence type="ECO:0000313" key="2">
    <source>
        <dbReference type="Proteomes" id="UP000251717"/>
    </source>
</evidence>
<evidence type="ECO:0000313" key="1">
    <source>
        <dbReference type="EMBL" id="PWB87534.1"/>
    </source>
</evidence>
<dbReference type="EMBL" id="MZGS01000019">
    <property type="protein sequence ID" value="PWB87534.1"/>
    <property type="molecule type" value="Genomic_DNA"/>
</dbReference>
<reference evidence="1 2" key="1">
    <citation type="submission" date="2017-03" db="EMBL/GenBank/DDBJ databases">
        <title>Genome sequence of Methanobrevibacter thaueri.</title>
        <authorList>
            <person name="Poehlein A."/>
            <person name="Seedorf H."/>
            <person name="Daniel R."/>
        </authorList>
    </citation>
    <scope>NUCLEOTIDE SEQUENCE [LARGE SCALE GENOMIC DNA]</scope>
    <source>
        <strain evidence="1 2">DSM 11995</strain>
    </source>
</reference>
<comment type="caution">
    <text evidence="1">The sequence shown here is derived from an EMBL/GenBank/DDBJ whole genome shotgun (WGS) entry which is preliminary data.</text>
</comment>
<name>A0A315XNT3_9EURY</name>
<dbReference type="RefSeq" id="WP_116591771.1">
    <property type="nucleotide sequence ID" value="NZ_MZGS01000019.1"/>
</dbReference>
<gene>
    <name evidence="1" type="ORF">MBBTH_08010</name>
</gene>
<keyword evidence="2" id="KW-1185">Reference proteome</keyword>
<proteinExistence type="predicted"/>
<dbReference type="Proteomes" id="UP000251717">
    <property type="component" value="Unassembled WGS sequence"/>
</dbReference>
<protein>
    <submittedName>
        <fullName evidence="1">Uncharacterized protein</fullName>
    </submittedName>
</protein>
<dbReference type="AlphaFoldDB" id="A0A315XNT3"/>
<sequence>MSYNLKGRFGYVSKCRGIPKYPGEFTVNLEKPDNVSDEDLQKWDESIGQFLKKIESDFDL</sequence>
<accession>A0A315XNT3</accession>
<organism evidence="1 2">
    <name type="scientific">Methanobrevibacter thaueri</name>
    <dbReference type="NCBI Taxonomy" id="190975"/>
    <lineage>
        <taxon>Archaea</taxon>
        <taxon>Methanobacteriati</taxon>
        <taxon>Methanobacteriota</taxon>
        <taxon>Methanomada group</taxon>
        <taxon>Methanobacteria</taxon>
        <taxon>Methanobacteriales</taxon>
        <taxon>Methanobacteriaceae</taxon>
        <taxon>Methanobrevibacter</taxon>
    </lineage>
</organism>